<evidence type="ECO:0000313" key="4">
    <source>
        <dbReference type="Proteomes" id="UP000192923"/>
    </source>
</evidence>
<protein>
    <recommendedName>
        <fullName evidence="5">PEP-CTERM protein-sorting domain-containing protein</fullName>
    </recommendedName>
</protein>
<feature type="chain" id="PRO_5013096913" description="PEP-CTERM protein-sorting domain-containing protein" evidence="2">
    <location>
        <begin position="24"/>
        <end position="74"/>
    </location>
</feature>
<keyword evidence="2" id="KW-0732">Signal</keyword>
<organism evidence="3 4">
    <name type="scientific">Methylomagnum ishizawai</name>
    <dbReference type="NCBI Taxonomy" id="1760988"/>
    <lineage>
        <taxon>Bacteria</taxon>
        <taxon>Pseudomonadati</taxon>
        <taxon>Pseudomonadota</taxon>
        <taxon>Gammaproteobacteria</taxon>
        <taxon>Methylococcales</taxon>
        <taxon>Methylococcaceae</taxon>
        <taxon>Methylomagnum</taxon>
    </lineage>
</organism>
<keyword evidence="1" id="KW-0472">Membrane</keyword>
<evidence type="ECO:0000256" key="1">
    <source>
        <dbReference type="SAM" id="Phobius"/>
    </source>
</evidence>
<dbReference type="EMBL" id="FXAM01000001">
    <property type="protein sequence ID" value="SMF95838.1"/>
    <property type="molecule type" value="Genomic_DNA"/>
</dbReference>
<proteinExistence type="predicted"/>
<gene>
    <name evidence="3" type="ORF">SAMN02949497_3213</name>
</gene>
<dbReference type="AlphaFoldDB" id="A0A1Y6CYU1"/>
<evidence type="ECO:0000256" key="2">
    <source>
        <dbReference type="SAM" id="SignalP"/>
    </source>
</evidence>
<dbReference type="Proteomes" id="UP000192923">
    <property type="component" value="Unassembled WGS sequence"/>
</dbReference>
<feature type="transmembrane region" description="Helical" evidence="1">
    <location>
        <begin position="42"/>
        <end position="60"/>
    </location>
</feature>
<keyword evidence="1" id="KW-0812">Transmembrane</keyword>
<reference evidence="3 4" key="1">
    <citation type="submission" date="2016-12" db="EMBL/GenBank/DDBJ databases">
        <authorList>
            <person name="Song W.-J."/>
            <person name="Kurnit D.M."/>
        </authorList>
    </citation>
    <scope>NUCLEOTIDE SEQUENCE [LARGE SCALE GENOMIC DNA]</scope>
    <source>
        <strain evidence="3 4">175</strain>
    </source>
</reference>
<evidence type="ECO:0008006" key="5">
    <source>
        <dbReference type="Google" id="ProtNLM"/>
    </source>
</evidence>
<evidence type="ECO:0000313" key="3">
    <source>
        <dbReference type="EMBL" id="SMF95838.1"/>
    </source>
</evidence>
<name>A0A1Y6CYU1_9GAMM</name>
<sequence>MKTRYRLAVGLAVLALSMGTATAKPFGPIPGGGKPWPRAPEISTAAGPGAVALITGILLLRSERSKTRRSSDPR</sequence>
<dbReference type="RefSeq" id="WP_085214397.1">
    <property type="nucleotide sequence ID" value="NZ_FXAM01000001.1"/>
</dbReference>
<keyword evidence="1" id="KW-1133">Transmembrane helix</keyword>
<accession>A0A1Y6CYU1</accession>
<keyword evidence="4" id="KW-1185">Reference proteome</keyword>
<feature type="signal peptide" evidence="2">
    <location>
        <begin position="1"/>
        <end position="23"/>
    </location>
</feature>